<proteinExistence type="predicted"/>
<dbReference type="PANTHER" id="PTHR45913:SF22">
    <property type="entry name" value="SCAN BOX DOMAIN-CONTAINING PROTEIN"/>
    <property type="match status" value="1"/>
</dbReference>
<dbReference type="EMBL" id="JAKMXF010000277">
    <property type="protein sequence ID" value="KAI6653445.1"/>
    <property type="molecule type" value="Genomic_DNA"/>
</dbReference>
<keyword evidence="2" id="KW-1185">Reference proteome</keyword>
<dbReference type="AlphaFoldDB" id="A0AAV7JXC9"/>
<reference evidence="1 2" key="1">
    <citation type="journal article" date="2023" name="BMC Biol.">
        <title>The compact genome of the sponge Oopsacas minuta (Hexactinellida) is lacking key metazoan core genes.</title>
        <authorList>
            <person name="Santini S."/>
            <person name="Schenkelaars Q."/>
            <person name="Jourda C."/>
            <person name="Duchesne M."/>
            <person name="Belahbib H."/>
            <person name="Rocher C."/>
            <person name="Selva M."/>
            <person name="Riesgo A."/>
            <person name="Vervoort M."/>
            <person name="Leys S.P."/>
            <person name="Kodjabachian L."/>
            <person name="Le Bivic A."/>
            <person name="Borchiellini C."/>
            <person name="Claverie J.M."/>
            <person name="Renard E."/>
        </authorList>
    </citation>
    <scope>NUCLEOTIDE SEQUENCE [LARGE SCALE GENOMIC DNA]</scope>
    <source>
        <strain evidence="1">SPO-2</strain>
    </source>
</reference>
<name>A0AAV7JXC9_9METZ</name>
<sequence>MKPSRMCGHLTKKHPDKKEKDLKYFQTLSKQFANRSSRDGMINKITTKNDDGLVASYNISLLIAKCGKPHTMGEKFILPAIREVISIVMHQDASSVVRLIPLSNNSVSRRIEELAIDVEQQLCKVLQTTEFALQLGESTLCDNETLLMAYVRYIHNGVSKEEMLFSKPLETDTKAEFLEEYDSTLAENVKMIRTDVAYLADIFEKLNIVNKQLQGNNTTLIQAKGVVLSFLSKLTLFRQNIAIVNLGSYLV</sequence>
<evidence type="ECO:0000313" key="2">
    <source>
        <dbReference type="Proteomes" id="UP001165289"/>
    </source>
</evidence>
<dbReference type="PANTHER" id="PTHR45913">
    <property type="entry name" value="EPM2A-INTERACTING PROTEIN 1"/>
    <property type="match status" value="1"/>
</dbReference>
<dbReference type="Proteomes" id="UP001165289">
    <property type="component" value="Unassembled WGS sequence"/>
</dbReference>
<evidence type="ECO:0000313" key="1">
    <source>
        <dbReference type="EMBL" id="KAI6653445.1"/>
    </source>
</evidence>
<organism evidence="1 2">
    <name type="scientific">Oopsacas minuta</name>
    <dbReference type="NCBI Taxonomy" id="111878"/>
    <lineage>
        <taxon>Eukaryota</taxon>
        <taxon>Metazoa</taxon>
        <taxon>Porifera</taxon>
        <taxon>Hexactinellida</taxon>
        <taxon>Hexasterophora</taxon>
        <taxon>Lyssacinosida</taxon>
        <taxon>Leucopsacidae</taxon>
        <taxon>Oopsacas</taxon>
    </lineage>
</organism>
<accession>A0AAV7JXC9</accession>
<gene>
    <name evidence="1" type="ORF">LOD99_3664</name>
</gene>
<protein>
    <submittedName>
        <fullName evidence="1">Uncharacterized protein</fullName>
    </submittedName>
</protein>
<comment type="caution">
    <text evidence="1">The sequence shown here is derived from an EMBL/GenBank/DDBJ whole genome shotgun (WGS) entry which is preliminary data.</text>
</comment>